<dbReference type="AlphaFoldDB" id="A0A1L7XY91"/>
<keyword evidence="1" id="KW-0732">Signal</keyword>
<sequence length="167" mass="18586">MMMAFSSLIRSALLFLILALRSQALTTWNVTSNDFVRMLYSSAIVVGNWLYIDGGEFYQAGASSWADTIHLNGTLSIDMSSSWTTSNVTINTFSKPQQNQDVRDGALWWNPNTSTVLSFGGEPYNTLTGTWALTLDGKGSGTWSQVSFSDPEFNTLERNLAQDWLQF</sequence>
<accession>A0A1L7XY91</accession>
<evidence type="ECO:0000313" key="3">
    <source>
        <dbReference type="Proteomes" id="UP000184330"/>
    </source>
</evidence>
<feature type="chain" id="PRO_5012611741" evidence="1">
    <location>
        <begin position="25"/>
        <end position="167"/>
    </location>
</feature>
<reference evidence="2 3" key="1">
    <citation type="submission" date="2016-03" db="EMBL/GenBank/DDBJ databases">
        <authorList>
            <person name="Ploux O."/>
        </authorList>
    </citation>
    <scope>NUCLEOTIDE SEQUENCE [LARGE SCALE GENOMIC DNA]</scope>
    <source>
        <strain evidence="2 3">UAMH 11012</strain>
    </source>
</reference>
<dbReference type="OrthoDB" id="10251809at2759"/>
<evidence type="ECO:0000313" key="2">
    <source>
        <dbReference type="EMBL" id="CZR69936.1"/>
    </source>
</evidence>
<proteinExistence type="predicted"/>
<evidence type="ECO:0000256" key="1">
    <source>
        <dbReference type="SAM" id="SignalP"/>
    </source>
</evidence>
<organism evidence="2 3">
    <name type="scientific">Phialocephala subalpina</name>
    <dbReference type="NCBI Taxonomy" id="576137"/>
    <lineage>
        <taxon>Eukaryota</taxon>
        <taxon>Fungi</taxon>
        <taxon>Dikarya</taxon>
        <taxon>Ascomycota</taxon>
        <taxon>Pezizomycotina</taxon>
        <taxon>Leotiomycetes</taxon>
        <taxon>Helotiales</taxon>
        <taxon>Mollisiaceae</taxon>
        <taxon>Phialocephala</taxon>
        <taxon>Phialocephala fortinii species complex</taxon>
    </lineage>
</organism>
<gene>
    <name evidence="2" type="ORF">PAC_19837</name>
</gene>
<dbReference type="STRING" id="576137.A0A1L7XY91"/>
<keyword evidence="3" id="KW-1185">Reference proteome</keyword>
<dbReference type="EMBL" id="FJOG01000085">
    <property type="protein sequence ID" value="CZR69936.1"/>
    <property type="molecule type" value="Genomic_DNA"/>
</dbReference>
<feature type="signal peptide" evidence="1">
    <location>
        <begin position="1"/>
        <end position="24"/>
    </location>
</feature>
<dbReference type="Proteomes" id="UP000184330">
    <property type="component" value="Unassembled WGS sequence"/>
</dbReference>
<protein>
    <submittedName>
        <fullName evidence="2">Uncharacterized protein</fullName>
    </submittedName>
</protein>
<name>A0A1L7XY91_9HELO</name>